<protein>
    <submittedName>
        <fullName evidence="2">NTPase</fullName>
    </submittedName>
</protein>
<feature type="domain" description="NACHT-associated inactive Restriction Endonuclease 2" evidence="1">
    <location>
        <begin position="5"/>
        <end position="122"/>
    </location>
</feature>
<organism evidence="2 3">
    <name type="scientific">Bacteroides thetaiotaomicron</name>
    <dbReference type="NCBI Taxonomy" id="818"/>
    <lineage>
        <taxon>Bacteria</taxon>
        <taxon>Pseudomonadati</taxon>
        <taxon>Bacteroidota</taxon>
        <taxon>Bacteroidia</taxon>
        <taxon>Bacteroidales</taxon>
        <taxon>Bacteroidaceae</taxon>
        <taxon>Bacteroides</taxon>
    </lineage>
</organism>
<reference evidence="2 3" key="1">
    <citation type="journal article" date="2019" name="Nat. Med.">
        <title>A library of human gut bacterial isolates paired with longitudinal multiomics data enables mechanistic microbiome research.</title>
        <authorList>
            <person name="Poyet M."/>
            <person name="Groussin M."/>
            <person name="Gibbons S.M."/>
            <person name="Avila-Pacheco J."/>
            <person name="Jiang X."/>
            <person name="Kearney S.M."/>
            <person name="Perrotta A.R."/>
            <person name="Berdy B."/>
            <person name="Zhao S."/>
            <person name="Lieberman T.D."/>
            <person name="Swanson P.K."/>
            <person name="Smith M."/>
            <person name="Roesemann S."/>
            <person name="Alexander J.E."/>
            <person name="Rich S.A."/>
            <person name="Livny J."/>
            <person name="Vlamakis H."/>
            <person name="Clish C."/>
            <person name="Bullock K."/>
            <person name="Deik A."/>
            <person name="Scott J."/>
            <person name="Pierce K.A."/>
            <person name="Xavier R.J."/>
            <person name="Alm E.J."/>
        </authorList>
    </citation>
    <scope>NUCLEOTIDE SEQUENCE [LARGE SCALE GENOMIC DNA]</scope>
    <source>
        <strain evidence="2 3">BIOML-A156</strain>
    </source>
</reference>
<dbReference type="InterPro" id="IPR027417">
    <property type="entry name" value="P-loop_NTPase"/>
</dbReference>
<evidence type="ECO:0000313" key="3">
    <source>
        <dbReference type="Proteomes" id="UP000488521"/>
    </source>
</evidence>
<dbReference type="SUPFAM" id="SSF141571">
    <property type="entry name" value="Pentapeptide repeat-like"/>
    <property type="match status" value="1"/>
</dbReference>
<dbReference type="EMBL" id="WCRS01000022">
    <property type="protein sequence ID" value="KAB4469615.1"/>
    <property type="molecule type" value="Genomic_DNA"/>
</dbReference>
<dbReference type="Gene3D" id="2.160.20.80">
    <property type="entry name" value="E3 ubiquitin-protein ligase SopA"/>
    <property type="match status" value="1"/>
</dbReference>
<accession>A0A6I0S2N1</accession>
<proteinExistence type="predicted"/>
<comment type="caution">
    <text evidence="2">The sequence shown here is derived from an EMBL/GenBank/DDBJ whole genome shotgun (WGS) entry which is preliminary data.</text>
</comment>
<dbReference type="RefSeq" id="WP_195660626.1">
    <property type="nucleotide sequence ID" value="NZ_JANULH010000001.1"/>
</dbReference>
<dbReference type="AlphaFoldDB" id="A0A6I0S2N1"/>
<dbReference type="SUPFAM" id="SSF52540">
    <property type="entry name" value="P-loop containing nucleoside triphosphate hydrolases"/>
    <property type="match status" value="1"/>
</dbReference>
<dbReference type="Proteomes" id="UP000488521">
    <property type="component" value="Unassembled WGS sequence"/>
</dbReference>
<sequence length="716" mass="83127">MDIKKLDAVFERYGYELKQSSPNYRIYVLPQGMYYGAEIVPINTDENLSAITEQYSKLGYACKINNFADEKAAEDYLFKGFFQTKLANKKIEKRYLAFAQKQVKHYGDNNIKYEYIHVPYASNDIVGSNNVERNIIQDVNDIIKRQGAHLIVIEAAAGFGKTCTAFELFHSFKNRTDFIKPLFTELSRNREAKKFKYVLWSEIESEYNSLIKSDLVIYNIQQGKIPLIIDGFDELLSKNIDTGRGEKINDFEQVETMLSTIGELLKTNAKIILTSRKTAIFSGEEFNSWVESYESAFSVIRYQIEKPEVKHWLPKNRLDELYKQQVPLEHISNPVLLTYLRNICDNEFSSLMKDPDSIVDKYFEYLLTREQERQNLVIPPEDQLLIFKNLTKSFALFDVTCETRSFVKELIIDENDSLLKHYRVLSPSKPTLEELADTLTNHALLDRIGNNDYIGFINEFIHGILFGEVLLSENTNFLEEENSLPEDILERAIVSFSYEKREKRELLWNILNALKPRLSSSLKMLMDTNLKNLVYGQFKSTPFNSVNFQNISFAKENCNFNNCIFTDSKFENCIFDLSAFINSGFIGCKFINCAVQMGRTNLPIDNNSVYCYGCEDFGNNFISDFSNLDIVRKDECNDYKTTANYEQIILSKYFRVDGKTPRMKLISSIKEDILEQDREYAFEVFHKLKKAGYILTNGNNSHISQEGIIFYNKTYR</sequence>
<name>A0A6I0S2N1_BACT4</name>
<evidence type="ECO:0000259" key="1">
    <source>
        <dbReference type="Pfam" id="PF22723"/>
    </source>
</evidence>
<gene>
    <name evidence="2" type="ORF">GAN59_21535</name>
</gene>
<evidence type="ECO:0000313" key="2">
    <source>
        <dbReference type="EMBL" id="KAB4469615.1"/>
    </source>
</evidence>
<dbReference type="Pfam" id="PF22723">
    <property type="entry name" value="NA-iREase2"/>
    <property type="match status" value="1"/>
</dbReference>
<dbReference type="InterPro" id="IPR055007">
    <property type="entry name" value="NA-iREase2_dom"/>
</dbReference>
<dbReference type="Gene3D" id="3.40.50.300">
    <property type="entry name" value="P-loop containing nucleotide triphosphate hydrolases"/>
    <property type="match status" value="1"/>
</dbReference>